<comment type="caution">
    <text evidence="1">The sequence shown here is derived from an EMBL/GenBank/DDBJ whole genome shotgun (WGS) entry which is preliminary data.</text>
</comment>
<proteinExistence type="predicted"/>
<evidence type="ECO:0000313" key="2">
    <source>
        <dbReference type="Proteomes" id="UP000276133"/>
    </source>
</evidence>
<protein>
    <submittedName>
        <fullName evidence="1">Uncharacterized protein</fullName>
    </submittedName>
</protein>
<accession>A0A3M7PX29</accession>
<name>A0A3M7PX29_BRAPC</name>
<dbReference type="EMBL" id="REGN01008412">
    <property type="protein sequence ID" value="RNA03630.1"/>
    <property type="molecule type" value="Genomic_DNA"/>
</dbReference>
<dbReference type="Proteomes" id="UP000276133">
    <property type="component" value="Unassembled WGS sequence"/>
</dbReference>
<sequence>MYYWYSVSSDGDFKINRSKPPCYLIKYLTHSVCKILHRKRFSTATNLLKVGICSPNSKLQNKPSFRLVAIEKRLGQKMNGCVKNTLNVYLFTITTTKFKLKQILNKINLKIAFLSL</sequence>
<gene>
    <name evidence="1" type="ORF">BpHYR1_005606</name>
</gene>
<organism evidence="1 2">
    <name type="scientific">Brachionus plicatilis</name>
    <name type="common">Marine rotifer</name>
    <name type="synonym">Brachionus muelleri</name>
    <dbReference type="NCBI Taxonomy" id="10195"/>
    <lineage>
        <taxon>Eukaryota</taxon>
        <taxon>Metazoa</taxon>
        <taxon>Spiralia</taxon>
        <taxon>Gnathifera</taxon>
        <taxon>Rotifera</taxon>
        <taxon>Eurotatoria</taxon>
        <taxon>Monogononta</taxon>
        <taxon>Pseudotrocha</taxon>
        <taxon>Ploima</taxon>
        <taxon>Brachionidae</taxon>
        <taxon>Brachionus</taxon>
    </lineage>
</organism>
<reference evidence="1 2" key="1">
    <citation type="journal article" date="2018" name="Sci. Rep.">
        <title>Genomic signatures of local adaptation to the degree of environmental predictability in rotifers.</title>
        <authorList>
            <person name="Franch-Gras L."/>
            <person name="Hahn C."/>
            <person name="Garcia-Roger E.M."/>
            <person name="Carmona M.J."/>
            <person name="Serra M."/>
            <person name="Gomez A."/>
        </authorList>
    </citation>
    <scope>NUCLEOTIDE SEQUENCE [LARGE SCALE GENOMIC DNA]</scope>
    <source>
        <strain evidence="1">HYR1</strain>
    </source>
</reference>
<dbReference type="AlphaFoldDB" id="A0A3M7PX29"/>
<evidence type="ECO:0000313" key="1">
    <source>
        <dbReference type="EMBL" id="RNA03630.1"/>
    </source>
</evidence>
<keyword evidence="2" id="KW-1185">Reference proteome</keyword>